<name>A0ABR4C0Y2_9HELO</name>
<gene>
    <name evidence="8" type="ORF">VTL71DRAFT_6243</name>
</gene>
<dbReference type="EMBL" id="JAZHXI010000016">
    <property type="protein sequence ID" value="KAL2063171.1"/>
    <property type="molecule type" value="Genomic_DNA"/>
</dbReference>
<protein>
    <recommendedName>
        <fullName evidence="7">MSP domain-containing protein</fullName>
    </recommendedName>
</protein>
<comment type="caution">
    <text evidence="8">The sequence shown here is derived from an EMBL/GenBank/DDBJ whole genome shotgun (WGS) entry which is preliminary data.</text>
</comment>
<dbReference type="InterPro" id="IPR013783">
    <property type="entry name" value="Ig-like_fold"/>
</dbReference>
<evidence type="ECO:0000256" key="3">
    <source>
        <dbReference type="ARBA" id="ARBA00022692"/>
    </source>
</evidence>
<comment type="similarity">
    <text evidence="2">Belongs to the VAMP-associated protein (VAP) (TC 9.B.17) family.</text>
</comment>
<dbReference type="Gene3D" id="2.60.40.10">
    <property type="entry name" value="Immunoglobulins"/>
    <property type="match status" value="1"/>
</dbReference>
<evidence type="ECO:0000256" key="6">
    <source>
        <dbReference type="SAM" id="MobiDB-lite"/>
    </source>
</evidence>
<dbReference type="PANTHER" id="PTHR10809">
    <property type="entry name" value="VESICLE-ASSOCIATED MEMBRANE PROTEIN-ASSOCIATED PROTEIN"/>
    <property type="match status" value="1"/>
</dbReference>
<accession>A0ABR4C0Y2</accession>
<keyword evidence="4" id="KW-1133">Transmembrane helix</keyword>
<feature type="region of interest" description="Disordered" evidence="6">
    <location>
        <begin position="222"/>
        <end position="319"/>
    </location>
</feature>
<evidence type="ECO:0000256" key="2">
    <source>
        <dbReference type="ARBA" id="ARBA00008932"/>
    </source>
</evidence>
<feature type="compositionally biased region" description="Basic and acidic residues" evidence="6">
    <location>
        <begin position="251"/>
        <end position="262"/>
    </location>
</feature>
<keyword evidence="9" id="KW-1185">Reference proteome</keyword>
<dbReference type="SUPFAM" id="SSF49354">
    <property type="entry name" value="PapD-like"/>
    <property type="match status" value="1"/>
</dbReference>
<evidence type="ECO:0000256" key="1">
    <source>
        <dbReference type="ARBA" id="ARBA00004211"/>
    </source>
</evidence>
<comment type="subcellular location">
    <subcellularLocation>
        <location evidence="1">Membrane</location>
        <topology evidence="1">Single-pass type IV membrane protein</topology>
    </subcellularLocation>
</comment>
<proteinExistence type="inferred from homology"/>
<evidence type="ECO:0000256" key="4">
    <source>
        <dbReference type="ARBA" id="ARBA00022989"/>
    </source>
</evidence>
<evidence type="ECO:0000313" key="8">
    <source>
        <dbReference type="EMBL" id="KAL2063171.1"/>
    </source>
</evidence>
<dbReference type="PANTHER" id="PTHR10809:SF6">
    <property type="entry name" value="AT11025P-RELATED"/>
    <property type="match status" value="1"/>
</dbReference>
<dbReference type="InterPro" id="IPR008962">
    <property type="entry name" value="PapD-like_sf"/>
</dbReference>
<keyword evidence="5" id="KW-0472">Membrane</keyword>
<dbReference type="Pfam" id="PF00635">
    <property type="entry name" value="Motile_Sperm"/>
    <property type="match status" value="1"/>
</dbReference>
<keyword evidence="3" id="KW-0812">Transmembrane</keyword>
<evidence type="ECO:0000256" key="5">
    <source>
        <dbReference type="ARBA" id="ARBA00023136"/>
    </source>
</evidence>
<dbReference type="Proteomes" id="UP001595075">
    <property type="component" value="Unassembled WGS sequence"/>
</dbReference>
<sequence length="447" mass="48941">MDHIALATTISSLTGVSLKAAASLDALKLKFTNQARAIEPMYSECSAISASLTQVQSSILQGANQSRVIQVQETFDTIITGCRVLFACLEHDLDSLSTSAAPVKFWKSWGPAKKVAVEWDEMKMQSYLADLKMQQGALVLLNELISINALELFHIKRRNNISTVQQQALATRKLRAANPGLDIPASIFGTAARNKLLEKPVSEKNYDQKFATNDLMDNTSAYGRSLGSASPTASHGQSSKSVEPISGLMDAKQEKEALGARDDEAEESPDDLLPQYTPYPENTSSKPEPGRAQNDPDLKSNSPSYGITRKNDRIPPTHVPGGPEGLPLEATPSLLTYTLPIGDKQSTTVTLQNPNVGSVHFRVRTTVPTLYCVRPNDGIIKAGAMMQVRFIAYAKTELDLESVNTHKFAIDSIVLAEEEKFDWHRDGGRRAAKIQRTKLKVKFNGKE</sequence>
<feature type="compositionally biased region" description="Polar residues" evidence="6">
    <location>
        <begin position="222"/>
        <end position="241"/>
    </location>
</feature>
<dbReference type="InterPro" id="IPR000535">
    <property type="entry name" value="MSP_dom"/>
</dbReference>
<dbReference type="InterPro" id="IPR016763">
    <property type="entry name" value="VAP"/>
</dbReference>
<organism evidence="8 9">
    <name type="scientific">Oculimacula yallundae</name>
    <dbReference type="NCBI Taxonomy" id="86028"/>
    <lineage>
        <taxon>Eukaryota</taxon>
        <taxon>Fungi</taxon>
        <taxon>Dikarya</taxon>
        <taxon>Ascomycota</taxon>
        <taxon>Pezizomycotina</taxon>
        <taxon>Leotiomycetes</taxon>
        <taxon>Helotiales</taxon>
        <taxon>Ploettnerulaceae</taxon>
        <taxon>Oculimacula</taxon>
    </lineage>
</organism>
<dbReference type="PROSITE" id="PS50202">
    <property type="entry name" value="MSP"/>
    <property type="match status" value="1"/>
</dbReference>
<evidence type="ECO:0000259" key="7">
    <source>
        <dbReference type="PROSITE" id="PS50202"/>
    </source>
</evidence>
<feature type="domain" description="MSP" evidence="7">
    <location>
        <begin position="327"/>
        <end position="447"/>
    </location>
</feature>
<reference evidence="8 9" key="1">
    <citation type="journal article" date="2024" name="Commun. Biol.">
        <title>Comparative genomic analysis of thermophilic fungi reveals convergent evolutionary adaptations and gene losses.</title>
        <authorList>
            <person name="Steindorff A.S."/>
            <person name="Aguilar-Pontes M.V."/>
            <person name="Robinson A.J."/>
            <person name="Andreopoulos B."/>
            <person name="LaButti K."/>
            <person name="Kuo A."/>
            <person name="Mondo S."/>
            <person name="Riley R."/>
            <person name="Otillar R."/>
            <person name="Haridas S."/>
            <person name="Lipzen A."/>
            <person name="Grimwood J."/>
            <person name="Schmutz J."/>
            <person name="Clum A."/>
            <person name="Reid I.D."/>
            <person name="Moisan M.C."/>
            <person name="Butler G."/>
            <person name="Nguyen T.T.M."/>
            <person name="Dewar K."/>
            <person name="Conant G."/>
            <person name="Drula E."/>
            <person name="Henrissat B."/>
            <person name="Hansel C."/>
            <person name="Singer S."/>
            <person name="Hutchinson M.I."/>
            <person name="de Vries R.P."/>
            <person name="Natvig D.O."/>
            <person name="Powell A.J."/>
            <person name="Tsang A."/>
            <person name="Grigoriev I.V."/>
        </authorList>
    </citation>
    <scope>NUCLEOTIDE SEQUENCE [LARGE SCALE GENOMIC DNA]</scope>
    <source>
        <strain evidence="8 9">CBS 494.80</strain>
    </source>
</reference>
<evidence type="ECO:0000313" key="9">
    <source>
        <dbReference type="Proteomes" id="UP001595075"/>
    </source>
</evidence>